<keyword evidence="12" id="KW-1185">Reference proteome</keyword>
<feature type="transmembrane region" description="Helical" evidence="9">
    <location>
        <begin position="62"/>
        <end position="88"/>
    </location>
</feature>
<comment type="pathway">
    <text evidence="2">Glycolipid biosynthesis; glycosylphosphatidylinositol-anchor biosynthesis.</text>
</comment>
<evidence type="ECO:0000256" key="1">
    <source>
        <dbReference type="ARBA" id="ARBA00004477"/>
    </source>
</evidence>
<feature type="transmembrane region" description="Helical" evidence="9">
    <location>
        <begin position="100"/>
        <end position="124"/>
    </location>
</feature>
<feature type="transmembrane region" description="Helical" evidence="9">
    <location>
        <begin position="130"/>
        <end position="151"/>
    </location>
</feature>
<keyword evidence="5 9" id="KW-0812">Transmembrane</keyword>
<evidence type="ECO:0008006" key="13">
    <source>
        <dbReference type="Google" id="ProtNLM"/>
    </source>
</evidence>
<feature type="signal peptide" evidence="10">
    <location>
        <begin position="1"/>
        <end position="38"/>
    </location>
</feature>
<comment type="caution">
    <text evidence="11">The sequence shown here is derived from an EMBL/GenBank/DDBJ whole genome shotgun (WGS) entry which is preliminary data.</text>
</comment>
<evidence type="ECO:0000256" key="9">
    <source>
        <dbReference type="SAM" id="Phobius"/>
    </source>
</evidence>
<gene>
    <name evidence="11" type="ORF">PCOR1329_LOCUS4144</name>
</gene>
<evidence type="ECO:0000256" key="7">
    <source>
        <dbReference type="ARBA" id="ARBA00022989"/>
    </source>
</evidence>
<dbReference type="InterPro" id="IPR009600">
    <property type="entry name" value="PIG-U"/>
</dbReference>
<accession>A0ABN9PQU9</accession>
<comment type="similarity">
    <text evidence="3">Belongs to the PIGU family.</text>
</comment>
<reference evidence="11" key="1">
    <citation type="submission" date="2023-10" db="EMBL/GenBank/DDBJ databases">
        <authorList>
            <person name="Chen Y."/>
            <person name="Shah S."/>
            <person name="Dougan E. K."/>
            <person name="Thang M."/>
            <person name="Chan C."/>
        </authorList>
    </citation>
    <scope>NUCLEOTIDE SEQUENCE [LARGE SCALE GENOMIC DNA]</scope>
</reference>
<evidence type="ECO:0000256" key="5">
    <source>
        <dbReference type="ARBA" id="ARBA00022692"/>
    </source>
</evidence>
<keyword evidence="4" id="KW-0337">GPI-anchor biosynthesis</keyword>
<keyword evidence="8 9" id="KW-0472">Membrane</keyword>
<keyword evidence="6" id="KW-0256">Endoplasmic reticulum</keyword>
<keyword evidence="7 9" id="KW-1133">Transmembrane helix</keyword>
<evidence type="ECO:0000256" key="3">
    <source>
        <dbReference type="ARBA" id="ARBA00010026"/>
    </source>
</evidence>
<name>A0ABN9PQU9_9DINO</name>
<organism evidence="11 12">
    <name type="scientific">Prorocentrum cordatum</name>
    <dbReference type="NCBI Taxonomy" id="2364126"/>
    <lineage>
        <taxon>Eukaryota</taxon>
        <taxon>Sar</taxon>
        <taxon>Alveolata</taxon>
        <taxon>Dinophyceae</taxon>
        <taxon>Prorocentrales</taxon>
        <taxon>Prorocentraceae</taxon>
        <taxon>Prorocentrum</taxon>
    </lineage>
</organism>
<dbReference type="PANTHER" id="PTHR13121:SF0">
    <property type="entry name" value="PHOSPHATIDYLINOSITOL GLYCAN ANCHOR BIOSYNTHESIS CLASS U PROTEIN"/>
    <property type="match status" value="1"/>
</dbReference>
<evidence type="ECO:0000256" key="2">
    <source>
        <dbReference type="ARBA" id="ARBA00004687"/>
    </source>
</evidence>
<keyword evidence="10" id="KW-0732">Signal</keyword>
<evidence type="ECO:0000313" key="11">
    <source>
        <dbReference type="EMBL" id="CAK0794049.1"/>
    </source>
</evidence>
<proteinExistence type="inferred from homology"/>
<protein>
    <recommendedName>
        <fullName evidence="13">Derlin</fullName>
    </recommendedName>
</protein>
<dbReference type="Pfam" id="PF06728">
    <property type="entry name" value="PIG-U"/>
    <property type="match status" value="1"/>
</dbReference>
<dbReference type="EMBL" id="CAUYUJ010001076">
    <property type="protein sequence ID" value="CAK0794049.1"/>
    <property type="molecule type" value="Genomic_DNA"/>
</dbReference>
<evidence type="ECO:0000256" key="10">
    <source>
        <dbReference type="SAM" id="SignalP"/>
    </source>
</evidence>
<evidence type="ECO:0000313" key="12">
    <source>
        <dbReference type="Proteomes" id="UP001189429"/>
    </source>
</evidence>
<sequence>MAGAGRGGFCAGAVALALYVCPWTPVVLIPCCAYLCYAQKNPQAAEDHGYSRSNEGVIIEPGFVWYLFRFVVAVALLFGFLMAGSLVAMAGEAHFVQASFLSVLTVRDLTPNVGIFWYIFILIFDRYRTLFLFAYHAQLLFFPVAMLTRVARHRPTGPFLYCAMAVGSMSLHKPYPTASDYSLMITVLLIQ</sequence>
<evidence type="ECO:0000256" key="6">
    <source>
        <dbReference type="ARBA" id="ARBA00022824"/>
    </source>
</evidence>
<evidence type="ECO:0000256" key="4">
    <source>
        <dbReference type="ARBA" id="ARBA00022502"/>
    </source>
</evidence>
<evidence type="ECO:0000256" key="8">
    <source>
        <dbReference type="ARBA" id="ARBA00023136"/>
    </source>
</evidence>
<dbReference type="Proteomes" id="UP001189429">
    <property type="component" value="Unassembled WGS sequence"/>
</dbReference>
<feature type="chain" id="PRO_5045470899" description="Derlin" evidence="10">
    <location>
        <begin position="39"/>
        <end position="191"/>
    </location>
</feature>
<feature type="non-terminal residue" evidence="11">
    <location>
        <position position="191"/>
    </location>
</feature>
<dbReference type="PANTHER" id="PTHR13121">
    <property type="entry name" value="GPI TRANSAMIDASE COMPONENT PIG-U"/>
    <property type="match status" value="1"/>
</dbReference>
<comment type="subcellular location">
    <subcellularLocation>
        <location evidence="1">Endoplasmic reticulum membrane</location>
        <topology evidence="1">Multi-pass membrane protein</topology>
    </subcellularLocation>
</comment>